<dbReference type="InterPro" id="IPR036249">
    <property type="entry name" value="Thioredoxin-like_sf"/>
</dbReference>
<reference evidence="2" key="1">
    <citation type="submission" date="2016-06" db="EMBL/GenBank/DDBJ databases">
        <authorList>
            <person name="Varghese N."/>
            <person name="Submissions Spin"/>
        </authorList>
    </citation>
    <scope>NUCLEOTIDE SEQUENCE [LARGE SCALE GENOMIC DNA]</scope>
    <source>
        <strain evidence="2">DSM 44100</strain>
    </source>
</reference>
<proteinExistence type="predicted"/>
<dbReference type="STRING" id="121616.GA0070216_104387"/>
<evidence type="ECO:0008006" key="3">
    <source>
        <dbReference type="Google" id="ProtNLM"/>
    </source>
</evidence>
<protein>
    <recommendedName>
        <fullName evidence="3">DSBA-like thioredoxin domain-containing protein</fullName>
    </recommendedName>
</protein>
<name>A0A1C4XH96_9ACTN</name>
<dbReference type="AlphaFoldDB" id="A0A1C4XH96"/>
<gene>
    <name evidence="1" type="ORF">GA0070216_104387</name>
</gene>
<dbReference type="Pfam" id="PF22234">
    <property type="entry name" value="Rv2466c-like"/>
    <property type="match status" value="1"/>
</dbReference>
<evidence type="ECO:0000313" key="1">
    <source>
        <dbReference type="EMBL" id="SCF07835.1"/>
    </source>
</evidence>
<dbReference type="Proteomes" id="UP000198797">
    <property type="component" value="Unassembled WGS sequence"/>
</dbReference>
<evidence type="ECO:0000313" key="2">
    <source>
        <dbReference type="Proteomes" id="UP000198797"/>
    </source>
</evidence>
<dbReference type="Gene3D" id="3.40.30.10">
    <property type="entry name" value="Glutaredoxin"/>
    <property type="match status" value="1"/>
</dbReference>
<dbReference type="SUPFAM" id="SSF52833">
    <property type="entry name" value="Thioredoxin-like"/>
    <property type="match status" value="1"/>
</dbReference>
<dbReference type="InterPro" id="IPR053977">
    <property type="entry name" value="Rv2466c-like"/>
</dbReference>
<dbReference type="EMBL" id="FMCU01000004">
    <property type="protein sequence ID" value="SCF07835.1"/>
    <property type="molecule type" value="Genomic_DNA"/>
</dbReference>
<sequence>MPEVNRILVDMFVDPVCPWAWLTSRWLLDAERQRPLDVRFRIMSLSALNEGRADIDAFYQRNIGPWRRPVRVLMAAEQQHGPDAVRSLYDAMGTRRHVKGQSYGPALYKAALTECGLPGGLADAADDAGLDDAVRKSHQAGMQPVGLDVGTPTIHVHVPGGDPVALFGPVVTPAPRGEDAARLWDGFLLVAQTPGFYELKRSRTSGPTTR</sequence>
<accession>A0A1C4XH96</accession>
<organism evidence="1 2">
    <name type="scientific">Micromonospora matsumotoense</name>
    <dbReference type="NCBI Taxonomy" id="121616"/>
    <lineage>
        <taxon>Bacteria</taxon>
        <taxon>Bacillati</taxon>
        <taxon>Actinomycetota</taxon>
        <taxon>Actinomycetes</taxon>
        <taxon>Micromonosporales</taxon>
        <taxon>Micromonosporaceae</taxon>
        <taxon>Micromonospora</taxon>
    </lineage>
</organism>
<keyword evidence="2" id="KW-1185">Reference proteome</keyword>